<proteinExistence type="predicted"/>
<dbReference type="Pfam" id="PF15663">
    <property type="entry name" value="zf-CCCH_3"/>
    <property type="match status" value="1"/>
</dbReference>
<dbReference type="Gene3D" id="4.10.1000.10">
    <property type="entry name" value="Zinc finger, CCCH-type"/>
    <property type="match status" value="1"/>
</dbReference>
<reference evidence="4" key="1">
    <citation type="submission" date="2020-07" db="EMBL/GenBank/DDBJ databases">
        <title>Multicomponent nature underlies the extraordinary mechanical properties of spider dragline silk.</title>
        <authorList>
            <person name="Kono N."/>
            <person name="Nakamura H."/>
            <person name="Mori M."/>
            <person name="Yoshida Y."/>
            <person name="Ohtoshi R."/>
            <person name="Malay A.D."/>
            <person name="Moran D.A.P."/>
            <person name="Tomita M."/>
            <person name="Numata K."/>
            <person name="Arakawa K."/>
        </authorList>
    </citation>
    <scope>NUCLEOTIDE SEQUENCE</scope>
</reference>
<feature type="compositionally biased region" description="Polar residues" evidence="2">
    <location>
        <begin position="338"/>
        <end position="348"/>
    </location>
</feature>
<dbReference type="GO" id="GO:0008270">
    <property type="term" value="F:zinc ion binding"/>
    <property type="evidence" value="ECO:0007669"/>
    <property type="project" value="UniProtKB-KW"/>
</dbReference>
<feature type="domain" description="C3H1-type" evidence="3">
    <location>
        <begin position="200"/>
        <end position="226"/>
    </location>
</feature>
<keyword evidence="1" id="KW-0862">Zinc</keyword>
<dbReference type="PANTHER" id="PTHR15725:SF14">
    <property type="entry name" value="ZINC FINGER CCCH DOMAIN-CONTAINING PROTEIN 11A"/>
    <property type="match status" value="1"/>
</dbReference>
<evidence type="ECO:0000256" key="1">
    <source>
        <dbReference type="PROSITE-ProRule" id="PRU00723"/>
    </source>
</evidence>
<dbReference type="PROSITE" id="PS50103">
    <property type="entry name" value="ZF_C3H1"/>
    <property type="match status" value="2"/>
</dbReference>
<name>A0A8X6HVA3_TRICU</name>
<gene>
    <name evidence="4" type="primary">ZC3H11A</name>
    <name evidence="4" type="ORF">TNCT_125761</name>
</gene>
<evidence type="ECO:0000313" key="5">
    <source>
        <dbReference type="Proteomes" id="UP000887116"/>
    </source>
</evidence>
<accession>A0A8X6HVA3</accession>
<feature type="zinc finger region" description="C3H1-type" evidence="1">
    <location>
        <begin position="200"/>
        <end position="226"/>
    </location>
</feature>
<comment type="caution">
    <text evidence="4">The sequence shown here is derived from an EMBL/GenBank/DDBJ whole genome shotgun (WGS) entry which is preliminary data.</text>
</comment>
<dbReference type="Proteomes" id="UP000887116">
    <property type="component" value="Unassembled WGS sequence"/>
</dbReference>
<keyword evidence="1" id="KW-0479">Metal-binding</keyword>
<feature type="region of interest" description="Disordered" evidence="2">
    <location>
        <begin position="527"/>
        <end position="549"/>
    </location>
</feature>
<keyword evidence="5" id="KW-1185">Reference proteome</keyword>
<organism evidence="4 5">
    <name type="scientific">Trichonephila clavata</name>
    <name type="common">Joro spider</name>
    <name type="synonym">Nephila clavata</name>
    <dbReference type="NCBI Taxonomy" id="2740835"/>
    <lineage>
        <taxon>Eukaryota</taxon>
        <taxon>Metazoa</taxon>
        <taxon>Ecdysozoa</taxon>
        <taxon>Arthropoda</taxon>
        <taxon>Chelicerata</taxon>
        <taxon>Arachnida</taxon>
        <taxon>Araneae</taxon>
        <taxon>Araneomorphae</taxon>
        <taxon>Entelegynae</taxon>
        <taxon>Araneoidea</taxon>
        <taxon>Nephilidae</taxon>
        <taxon>Trichonephila</taxon>
    </lineage>
</organism>
<dbReference type="InterPro" id="IPR041686">
    <property type="entry name" value="Znf-CCCH_3"/>
</dbReference>
<dbReference type="AlphaFoldDB" id="A0A8X6HVA3"/>
<feature type="region of interest" description="Disordered" evidence="2">
    <location>
        <begin position="327"/>
        <end position="348"/>
    </location>
</feature>
<dbReference type="SMART" id="SM00356">
    <property type="entry name" value="ZnF_C3H1"/>
    <property type="match status" value="3"/>
</dbReference>
<feature type="compositionally biased region" description="Polar residues" evidence="2">
    <location>
        <begin position="736"/>
        <end position="750"/>
    </location>
</feature>
<evidence type="ECO:0000259" key="3">
    <source>
        <dbReference type="PROSITE" id="PS50103"/>
    </source>
</evidence>
<keyword evidence="1" id="KW-0863">Zinc-finger</keyword>
<dbReference type="EMBL" id="BMAO01026513">
    <property type="protein sequence ID" value="GFR10264.1"/>
    <property type="molecule type" value="Genomic_DNA"/>
</dbReference>
<evidence type="ECO:0000256" key="2">
    <source>
        <dbReference type="SAM" id="MobiDB-lite"/>
    </source>
</evidence>
<evidence type="ECO:0000313" key="4">
    <source>
        <dbReference type="EMBL" id="GFR10264.1"/>
    </source>
</evidence>
<protein>
    <submittedName>
        <fullName evidence="4">Zinc finger CCCH domain-containing protein 11A</fullName>
    </submittedName>
</protein>
<dbReference type="OrthoDB" id="5395350at2759"/>
<dbReference type="InterPro" id="IPR000571">
    <property type="entry name" value="Znf_CCCH"/>
</dbReference>
<feature type="region of interest" description="Disordered" evidence="2">
    <location>
        <begin position="736"/>
        <end position="759"/>
    </location>
</feature>
<feature type="zinc finger region" description="C3H1-type" evidence="1">
    <location>
        <begin position="171"/>
        <end position="198"/>
    </location>
</feature>
<feature type="domain" description="C3H1-type" evidence="3">
    <location>
        <begin position="171"/>
        <end position="198"/>
    </location>
</feature>
<sequence length="798" mass="89607">MANIEALKKSRKNERAAFTKASNRVEELIALEDVDICELEAELNVFKGKADRLENPYSNILELLPEKDYDAEFEIVEDFRDKAIRIESKARRIINGQQNTLVFPPFESVKKASVIAELEIGRNCNILFLSVYVKCTKVKLGMLKRQNNIFNWNQPEQQNLFLLVLKNMATQSSMDDCYFYYYSSCAKGYECPFRHCEQALGTETVCSLWKEGRCFRGNCKFRHMESRINRSSIPCYWENQPGGCRKPHCVFFHRKLRNGIQNIKPSPGLILPTCDGKTSPKLSEAVEAISAVPENPPPKESIPEVEAEYVPDPSSVPVTPLVFSFDEESDTESVSSTPVKVSSGNSKINSSGLARNNLTSKFSDADKEKDFGIKTLEQIRMEKIHKESDSFYGTDDTAGNISLECKPNPTKLKEGFFCHSAYDVLTLDAPQAGERLSDEYYPPKSDFLSIPKDSLLEKSQPVPLKETKLGGLSEKNDLRDKIASRRNSAGKVATSKRITNFKKQIKIEENSNNLDFKIKTLDEIRREKKSKQDNGDASMHGDTLTACPSTEDKPLNTSCKITKRLKLTRKPKDLCTESTTCKTDTTLGDIEKVEEAPSQMVSNGLKNACDELKQFNKVAVSPCKRKIEMDTNEKESKIFKLDASPDTSIIKVNSGLGNKENEQKYAVNNLQSFIDHSKGSVFHSTPAISDTVNNTTISSNSVSLSHNLNENKSADLSKETVSDTAVEPNQHTHVSLSASLTSDGNELNSSKKIKRENSDRSMFDEFERLLDDEDMNIDEIETSPDDDILLEVEQFLDS</sequence>
<dbReference type="PANTHER" id="PTHR15725">
    <property type="entry name" value="ZN-FINGER, C-X8-C-X5-C-X3-H TYPE-CONTAINING"/>
    <property type="match status" value="1"/>
</dbReference>